<dbReference type="RefSeq" id="WP_119436509.1">
    <property type="nucleotide sequence ID" value="NZ_QWGR01000002.1"/>
</dbReference>
<dbReference type="Pfam" id="PF23019">
    <property type="entry name" value="DUF7033"/>
    <property type="match status" value="1"/>
</dbReference>
<dbReference type="InterPro" id="IPR054297">
    <property type="entry name" value="DUF7033"/>
</dbReference>
<proteinExistence type="predicted"/>
<dbReference type="EMBL" id="QWGR01000002">
    <property type="protein sequence ID" value="RIJ49820.1"/>
    <property type="molecule type" value="Genomic_DNA"/>
</dbReference>
<keyword evidence="3" id="KW-1185">Reference proteome</keyword>
<evidence type="ECO:0000313" key="2">
    <source>
        <dbReference type="EMBL" id="RIJ49820.1"/>
    </source>
</evidence>
<evidence type="ECO:0000259" key="1">
    <source>
        <dbReference type="Pfam" id="PF23019"/>
    </source>
</evidence>
<comment type="caution">
    <text evidence="2">The sequence shown here is derived from an EMBL/GenBank/DDBJ whole genome shotgun (WGS) entry which is preliminary data.</text>
</comment>
<dbReference type="Proteomes" id="UP000265926">
    <property type="component" value="Unassembled WGS sequence"/>
</dbReference>
<organism evidence="2 3">
    <name type="scientific">Maribellus luteus</name>
    <dbReference type="NCBI Taxonomy" id="2305463"/>
    <lineage>
        <taxon>Bacteria</taxon>
        <taxon>Pseudomonadati</taxon>
        <taxon>Bacteroidota</taxon>
        <taxon>Bacteroidia</taxon>
        <taxon>Marinilabiliales</taxon>
        <taxon>Prolixibacteraceae</taxon>
        <taxon>Maribellus</taxon>
    </lineage>
</organism>
<dbReference type="Gene3D" id="3.20.20.370">
    <property type="entry name" value="Glycoside hydrolase/deacetylase"/>
    <property type="match status" value="1"/>
</dbReference>
<sequence length="444" mass="52504">MILIYSEKITSRIEYISKLIFTNILQTEVAFTKNSKEFQQHDGPKFNYSYQKFGDEFYIKPHRLILQKALIKPSIQPVWYEGNKYFCESSQDSDLPFDPLAASFYLVSRHEEYTDKTRDKLDRYTPQNSILVKYNLFQKPVVNIWAQLLGKKLKEKHPELSFPQSQFDFISTIDIDNAWAYKNKGCWRTGGALLKSFFKDRAEFRQRLNVLAGKSHDPYDTYEYLNTVFQGNEEKVKFFFLLGDWGRYDKNISYRNKSYQKLIRTIKERYDVGLHPSFASSKKGNRKKTRTERIRLEKILKSNILKSRQHFLRLQLPASYRRLIKSGIVEDYTMGYSCLHGFRAGICTPFYFYDLERETTTNLLVVPFQVMDGTFTHYLKLSPDKAFEEIKKIMTEVKNVGGTFVSIWHNETVNDKGIWKGFRQVFEDMNQLGFSWANERTTQH</sequence>
<protein>
    <recommendedName>
        <fullName evidence="1">DUF7033 domain-containing protein</fullName>
    </recommendedName>
</protein>
<feature type="domain" description="DUF7033" evidence="1">
    <location>
        <begin position="95"/>
        <end position="184"/>
    </location>
</feature>
<dbReference type="OrthoDB" id="5573484at2"/>
<reference evidence="2 3" key="1">
    <citation type="submission" date="2018-08" db="EMBL/GenBank/DDBJ databases">
        <title>Pallidiluteibacterium maritimus gen. nov., sp. nov., isolated from coastal sediment.</title>
        <authorList>
            <person name="Zhou L.Y."/>
        </authorList>
    </citation>
    <scope>NUCLEOTIDE SEQUENCE [LARGE SCALE GENOMIC DNA]</scope>
    <source>
        <strain evidence="2 3">XSD2</strain>
    </source>
</reference>
<dbReference type="CDD" id="cd10931">
    <property type="entry name" value="CE4_u7"/>
    <property type="match status" value="1"/>
</dbReference>
<gene>
    <name evidence="2" type="ORF">D1614_03505</name>
</gene>
<name>A0A399T072_9BACT</name>
<accession>A0A399T072</accession>
<dbReference type="AlphaFoldDB" id="A0A399T072"/>
<evidence type="ECO:0000313" key="3">
    <source>
        <dbReference type="Proteomes" id="UP000265926"/>
    </source>
</evidence>